<dbReference type="EMBL" id="JAPHNI010000359">
    <property type="protein sequence ID" value="KAJ8112004.1"/>
    <property type="molecule type" value="Genomic_DNA"/>
</dbReference>
<organism evidence="1 2">
    <name type="scientific">Boeremia exigua</name>
    <dbReference type="NCBI Taxonomy" id="749465"/>
    <lineage>
        <taxon>Eukaryota</taxon>
        <taxon>Fungi</taxon>
        <taxon>Dikarya</taxon>
        <taxon>Ascomycota</taxon>
        <taxon>Pezizomycotina</taxon>
        <taxon>Dothideomycetes</taxon>
        <taxon>Pleosporomycetidae</taxon>
        <taxon>Pleosporales</taxon>
        <taxon>Pleosporineae</taxon>
        <taxon>Didymellaceae</taxon>
        <taxon>Boeremia</taxon>
    </lineage>
</organism>
<keyword evidence="2" id="KW-1185">Reference proteome</keyword>
<dbReference type="Proteomes" id="UP001153331">
    <property type="component" value="Unassembled WGS sequence"/>
</dbReference>
<gene>
    <name evidence="1" type="ORF">OPT61_g5538</name>
</gene>
<evidence type="ECO:0000313" key="1">
    <source>
        <dbReference type="EMBL" id="KAJ8112004.1"/>
    </source>
</evidence>
<evidence type="ECO:0000313" key="2">
    <source>
        <dbReference type="Proteomes" id="UP001153331"/>
    </source>
</evidence>
<comment type="caution">
    <text evidence="1">The sequence shown here is derived from an EMBL/GenBank/DDBJ whole genome shotgun (WGS) entry which is preliminary data.</text>
</comment>
<protein>
    <submittedName>
        <fullName evidence="1">Uncharacterized protein</fullName>
    </submittedName>
</protein>
<accession>A0ACC2IA21</accession>
<name>A0ACC2IA21_9PLEO</name>
<sequence>MAGRICTYIFTIATLLAQSRAQCPNTLAVHNPNIRTMTGNLSRFYLQIGCTACSQPNVAWFLTPVPKQKVLKALEEAYPSNILFKQLTLLDLSSIPGVPSELFAGDMHPILTVGGLNADIRQSALQISGPLLTASTMVPFVSYKNSKTLMNAPLNGYIGGENRGTLIDRLRLAGLIPALVSSLVGGIELRVGDFLPANAAYQCDGNGECFENSKWVILPNEISGPGVYPEAVDTAFRERSGSHYPLSFWETVINQPIILKGILAGQCQRNTYFFNESTAEVQYRSGEVTFGASSSGFGITRGTLQGKYTGLQGMSACAQNVGFMPEKCGDL</sequence>
<reference evidence="1" key="1">
    <citation type="submission" date="2022-11" db="EMBL/GenBank/DDBJ databases">
        <title>Genome Sequence of Boeremia exigua.</title>
        <authorList>
            <person name="Buettner E."/>
        </authorList>
    </citation>
    <scope>NUCLEOTIDE SEQUENCE</scope>
    <source>
        <strain evidence="1">CU02</strain>
    </source>
</reference>
<proteinExistence type="predicted"/>